<dbReference type="Pfam" id="PF04110">
    <property type="entry name" value="APG12"/>
    <property type="match status" value="1"/>
</dbReference>
<feature type="compositionally biased region" description="Basic and acidic residues" evidence="9">
    <location>
        <begin position="53"/>
        <end position="62"/>
    </location>
</feature>
<keyword evidence="7" id="KW-0472">Membrane</keyword>
<comment type="similarity">
    <text evidence="2 7">Belongs to the ATG12 family.</text>
</comment>
<dbReference type="Gene3D" id="3.10.20.90">
    <property type="entry name" value="Phosphatidylinositol 3-kinase Catalytic Subunit, Chain A, domain 1"/>
    <property type="match status" value="1"/>
</dbReference>
<gene>
    <name evidence="10" type="ORF">Amon01_000621700</name>
</gene>
<evidence type="ECO:0000256" key="8">
    <source>
        <dbReference type="SAM" id="Coils"/>
    </source>
</evidence>
<evidence type="ECO:0000256" key="6">
    <source>
        <dbReference type="ARBA" id="ARBA00023006"/>
    </source>
</evidence>
<keyword evidence="11" id="KW-1185">Reference proteome</keyword>
<feature type="compositionally biased region" description="Polar residues" evidence="9">
    <location>
        <begin position="30"/>
        <end position="41"/>
    </location>
</feature>
<dbReference type="EMBL" id="BSXU01003841">
    <property type="protein sequence ID" value="GMG40471.1"/>
    <property type="molecule type" value="Genomic_DNA"/>
</dbReference>
<dbReference type="InterPro" id="IPR029071">
    <property type="entry name" value="Ubiquitin-like_domsf"/>
</dbReference>
<dbReference type="GO" id="GO:0000421">
    <property type="term" value="C:autophagosome membrane"/>
    <property type="evidence" value="ECO:0007669"/>
    <property type="project" value="TreeGrafter"/>
</dbReference>
<dbReference type="GO" id="GO:0034727">
    <property type="term" value="P:piecemeal microautophagy of the nucleus"/>
    <property type="evidence" value="ECO:0007669"/>
    <property type="project" value="TreeGrafter"/>
</dbReference>
<evidence type="ECO:0000256" key="7">
    <source>
        <dbReference type="RuleBase" id="RU361201"/>
    </source>
</evidence>
<dbReference type="GO" id="GO:0097352">
    <property type="term" value="P:autophagosome maturation"/>
    <property type="evidence" value="ECO:0007669"/>
    <property type="project" value="TreeGrafter"/>
</dbReference>
<dbReference type="GO" id="GO:0000422">
    <property type="term" value="P:autophagy of mitochondrion"/>
    <property type="evidence" value="ECO:0007669"/>
    <property type="project" value="TreeGrafter"/>
</dbReference>
<dbReference type="GO" id="GO:0061723">
    <property type="term" value="P:glycophagy"/>
    <property type="evidence" value="ECO:0007669"/>
    <property type="project" value="TreeGrafter"/>
</dbReference>
<comment type="subcellular location">
    <subcellularLocation>
        <location evidence="1 7">Preautophagosomal structure membrane</location>
        <topology evidence="1 7">Peripheral membrane protein</topology>
    </subcellularLocation>
</comment>
<comment type="subunit">
    <text evidence="7">Forms a conjugate with ATG5.</text>
</comment>
<evidence type="ECO:0000313" key="10">
    <source>
        <dbReference type="EMBL" id="GMG40471.1"/>
    </source>
</evidence>
<dbReference type="PANTHER" id="PTHR13385:SF0">
    <property type="entry name" value="UBIQUITIN-LIKE PROTEIN ATG12"/>
    <property type="match status" value="1"/>
</dbReference>
<dbReference type="OrthoDB" id="10003551at2759"/>
<dbReference type="GO" id="GO:0019776">
    <property type="term" value="F:Atg8-family ligase activity"/>
    <property type="evidence" value="ECO:0007669"/>
    <property type="project" value="TreeGrafter"/>
</dbReference>
<keyword evidence="7" id="KW-0813">Transport</keyword>
<dbReference type="GO" id="GO:0000045">
    <property type="term" value="P:autophagosome assembly"/>
    <property type="evidence" value="ECO:0007669"/>
    <property type="project" value="InterPro"/>
</dbReference>
<dbReference type="SUPFAM" id="SSF54236">
    <property type="entry name" value="Ubiquitin-like"/>
    <property type="match status" value="1"/>
</dbReference>
<evidence type="ECO:0000256" key="4">
    <source>
        <dbReference type="ARBA" id="ARBA00022499"/>
    </source>
</evidence>
<evidence type="ECO:0000313" key="11">
    <source>
        <dbReference type="Proteomes" id="UP001165063"/>
    </source>
</evidence>
<name>A0A9W6Z1A9_AMBMO</name>
<dbReference type="GO" id="GO:0034274">
    <property type="term" value="C:Atg12-Atg5-Atg16 complex"/>
    <property type="evidence" value="ECO:0007669"/>
    <property type="project" value="TreeGrafter"/>
</dbReference>
<comment type="function">
    <text evidence="7">Ubiquitin-like protein involved in cytoplasm to vacuole transport (Cvt), autophagy vesicles formation, mitophagy, and nucleophagy.</text>
</comment>
<proteinExistence type="inferred from homology"/>
<accession>A0A9W6Z1A9</accession>
<organism evidence="10 11">
    <name type="scientific">Ambrosiozyma monospora</name>
    <name type="common">Yeast</name>
    <name type="synonym">Endomycopsis monosporus</name>
    <dbReference type="NCBI Taxonomy" id="43982"/>
    <lineage>
        <taxon>Eukaryota</taxon>
        <taxon>Fungi</taxon>
        <taxon>Dikarya</taxon>
        <taxon>Ascomycota</taxon>
        <taxon>Saccharomycotina</taxon>
        <taxon>Pichiomycetes</taxon>
        <taxon>Pichiales</taxon>
        <taxon>Pichiaceae</taxon>
        <taxon>Ambrosiozyma</taxon>
    </lineage>
</organism>
<dbReference type="CDD" id="cd01612">
    <property type="entry name" value="Ubl_ATG12"/>
    <property type="match status" value="1"/>
</dbReference>
<dbReference type="AlphaFoldDB" id="A0A9W6Z1A9"/>
<dbReference type="GO" id="GO:0015031">
    <property type="term" value="P:protein transport"/>
    <property type="evidence" value="ECO:0007669"/>
    <property type="project" value="UniProtKB-KW"/>
</dbReference>
<keyword evidence="5 7" id="KW-0833">Ubl conjugation pathway</keyword>
<evidence type="ECO:0000256" key="3">
    <source>
        <dbReference type="ARBA" id="ARBA00015875"/>
    </source>
</evidence>
<keyword evidence="4 7" id="KW-1017">Isopeptide bond</keyword>
<keyword evidence="6 7" id="KW-0072">Autophagy</keyword>
<dbReference type="PANTHER" id="PTHR13385">
    <property type="entry name" value="AUTOPHAGY PROTEIN 12"/>
    <property type="match status" value="1"/>
</dbReference>
<reference evidence="10" key="1">
    <citation type="submission" date="2023-04" db="EMBL/GenBank/DDBJ databases">
        <title>Ambrosiozyma monospora NBRC 1965.</title>
        <authorList>
            <person name="Ichikawa N."/>
            <person name="Sato H."/>
            <person name="Tonouchi N."/>
        </authorList>
    </citation>
    <scope>NUCLEOTIDE SEQUENCE</scope>
    <source>
        <strain evidence="10">NBRC 1965</strain>
    </source>
</reference>
<dbReference type="GO" id="GO:0034045">
    <property type="term" value="C:phagophore assembly site membrane"/>
    <property type="evidence" value="ECO:0007669"/>
    <property type="project" value="UniProtKB-SubCell"/>
</dbReference>
<comment type="caution">
    <text evidence="10">The sequence shown here is derived from an EMBL/GenBank/DDBJ whole genome shotgun (WGS) entry which is preliminary data.</text>
</comment>
<feature type="region of interest" description="Disordered" evidence="9">
    <location>
        <begin position="30"/>
        <end position="75"/>
    </location>
</feature>
<sequence length="222" mass="24579">MAPQLQAKNENVDKKIEQLTSSLLQLNVQIGGTSKPTSKLTTTREEEDDHDEDQDKVHDKLKNKTNPKLPAASKYHSKPVSIKQRADGGNTIHTTLSKSKITMAQSKMLTKLSTRTTQSLLQVSDTAKSNEGGKITVRFKPIGSIPNLKQPVFKISRNSKFVSILKFLTKKLKLKENGGGKIYCYLGNSIVPNPDDELGNLFDLFKVGDELNISYCNMVAFG</sequence>
<evidence type="ECO:0000256" key="2">
    <source>
        <dbReference type="ARBA" id="ARBA00007778"/>
    </source>
</evidence>
<keyword evidence="8" id="KW-0175">Coiled coil</keyword>
<protein>
    <recommendedName>
        <fullName evidence="3 7">Ubiquitin-like protein ATG12</fullName>
    </recommendedName>
</protein>
<evidence type="ECO:0000256" key="5">
    <source>
        <dbReference type="ARBA" id="ARBA00022786"/>
    </source>
</evidence>
<keyword evidence="7" id="KW-0653">Protein transport</keyword>
<feature type="coiled-coil region" evidence="8">
    <location>
        <begin position="2"/>
        <end position="29"/>
    </location>
</feature>
<evidence type="ECO:0000256" key="1">
    <source>
        <dbReference type="ARBA" id="ARBA00004623"/>
    </source>
</evidence>
<dbReference type="InterPro" id="IPR007242">
    <property type="entry name" value="Atg12"/>
</dbReference>
<evidence type="ECO:0000256" key="9">
    <source>
        <dbReference type="SAM" id="MobiDB-lite"/>
    </source>
</evidence>
<dbReference type="Proteomes" id="UP001165063">
    <property type="component" value="Unassembled WGS sequence"/>
</dbReference>